<dbReference type="EMBL" id="BSNL01000001">
    <property type="protein sequence ID" value="GLQ26225.1"/>
    <property type="molecule type" value="Genomic_DNA"/>
</dbReference>
<protein>
    <submittedName>
        <fullName evidence="5">Transcriptional regulator</fullName>
    </submittedName>
</protein>
<name>A0ABQ5VGI8_9RHOB</name>
<dbReference type="InterPro" id="IPR036390">
    <property type="entry name" value="WH_DNA-bd_sf"/>
</dbReference>
<dbReference type="InterPro" id="IPR000835">
    <property type="entry name" value="HTH_MarR-typ"/>
</dbReference>
<accession>A0ABQ5VGI8</accession>
<dbReference type="PANTHER" id="PTHR42756">
    <property type="entry name" value="TRANSCRIPTIONAL REGULATOR, MARR"/>
    <property type="match status" value="1"/>
</dbReference>
<dbReference type="InterPro" id="IPR036388">
    <property type="entry name" value="WH-like_DNA-bd_sf"/>
</dbReference>
<dbReference type="Gene3D" id="1.10.10.10">
    <property type="entry name" value="Winged helix-like DNA-binding domain superfamily/Winged helix DNA-binding domain"/>
    <property type="match status" value="1"/>
</dbReference>
<dbReference type="RefSeq" id="WP_284371194.1">
    <property type="nucleotide sequence ID" value="NZ_BSNL01000001.1"/>
</dbReference>
<dbReference type="Pfam" id="PF01047">
    <property type="entry name" value="MarR"/>
    <property type="match status" value="1"/>
</dbReference>
<comment type="caution">
    <text evidence="5">The sequence shown here is derived from an EMBL/GenBank/DDBJ whole genome shotgun (WGS) entry which is preliminary data.</text>
</comment>
<keyword evidence="2" id="KW-0238">DNA-binding</keyword>
<gene>
    <name evidence="5" type="ORF">GCM10007927_10280</name>
</gene>
<dbReference type="SUPFAM" id="SSF46785">
    <property type="entry name" value="Winged helix' DNA-binding domain"/>
    <property type="match status" value="1"/>
</dbReference>
<proteinExistence type="predicted"/>
<dbReference type="PANTHER" id="PTHR42756:SF1">
    <property type="entry name" value="TRANSCRIPTIONAL REPRESSOR OF EMRAB OPERON"/>
    <property type="match status" value="1"/>
</dbReference>
<evidence type="ECO:0000256" key="3">
    <source>
        <dbReference type="ARBA" id="ARBA00023163"/>
    </source>
</evidence>
<reference evidence="5" key="1">
    <citation type="journal article" date="2014" name="Int. J. Syst. Evol. Microbiol.">
        <title>Complete genome of a new Firmicutes species belonging to the dominant human colonic microbiota ('Ruminococcus bicirculans') reveals two chromosomes and a selective capacity to utilize plant glucans.</title>
        <authorList>
            <consortium name="NISC Comparative Sequencing Program"/>
            <person name="Wegmann U."/>
            <person name="Louis P."/>
            <person name="Goesmann A."/>
            <person name="Henrissat B."/>
            <person name="Duncan S.H."/>
            <person name="Flint H.J."/>
        </authorList>
    </citation>
    <scope>NUCLEOTIDE SEQUENCE</scope>
    <source>
        <strain evidence="5">NBRC 109915</strain>
    </source>
</reference>
<reference evidence="5" key="2">
    <citation type="submission" date="2023-01" db="EMBL/GenBank/DDBJ databases">
        <title>Draft genome sequence of Sulfitobacter pacificus strain NBRC 109915.</title>
        <authorList>
            <person name="Sun Q."/>
            <person name="Mori K."/>
        </authorList>
    </citation>
    <scope>NUCLEOTIDE SEQUENCE</scope>
    <source>
        <strain evidence="5">NBRC 109915</strain>
    </source>
</reference>
<keyword evidence="6" id="KW-1185">Reference proteome</keyword>
<evidence type="ECO:0000259" key="4">
    <source>
        <dbReference type="PROSITE" id="PS50995"/>
    </source>
</evidence>
<sequence length="162" mass="17893">MKPALSDKTHKSAGPIVDESTLQGFLGYQLKRAFNVMQADLTQALKPHGLRMLTYTALILIADNPGLSQSQLAAAMDVERPNLVVILDALEHRALILRERVPSDRRTYALKVTLKGRQLYEKATADVKTHEQALLAGIDAATRKTVVEAMLLIRHRAAKDSL</sequence>
<feature type="domain" description="HTH marR-type" evidence="4">
    <location>
        <begin position="23"/>
        <end position="155"/>
    </location>
</feature>
<evidence type="ECO:0000313" key="5">
    <source>
        <dbReference type="EMBL" id="GLQ26225.1"/>
    </source>
</evidence>
<evidence type="ECO:0000256" key="2">
    <source>
        <dbReference type="ARBA" id="ARBA00023125"/>
    </source>
</evidence>
<keyword evidence="1" id="KW-0805">Transcription regulation</keyword>
<dbReference type="PROSITE" id="PS50995">
    <property type="entry name" value="HTH_MARR_2"/>
    <property type="match status" value="1"/>
</dbReference>
<dbReference type="SMART" id="SM00347">
    <property type="entry name" value="HTH_MARR"/>
    <property type="match status" value="1"/>
</dbReference>
<keyword evidence="3" id="KW-0804">Transcription</keyword>
<dbReference type="Proteomes" id="UP001161388">
    <property type="component" value="Unassembled WGS sequence"/>
</dbReference>
<evidence type="ECO:0000313" key="6">
    <source>
        <dbReference type="Proteomes" id="UP001161388"/>
    </source>
</evidence>
<evidence type="ECO:0000256" key="1">
    <source>
        <dbReference type="ARBA" id="ARBA00023015"/>
    </source>
</evidence>
<organism evidence="5 6">
    <name type="scientific">Sulfitobacter pacificus</name>
    <dbReference type="NCBI Taxonomy" id="1499314"/>
    <lineage>
        <taxon>Bacteria</taxon>
        <taxon>Pseudomonadati</taxon>
        <taxon>Pseudomonadota</taxon>
        <taxon>Alphaproteobacteria</taxon>
        <taxon>Rhodobacterales</taxon>
        <taxon>Roseobacteraceae</taxon>
        <taxon>Sulfitobacter</taxon>
    </lineage>
</organism>
<dbReference type="PRINTS" id="PR00598">
    <property type="entry name" value="HTHMARR"/>
</dbReference>